<evidence type="ECO:0000256" key="5">
    <source>
        <dbReference type="SAM" id="Phobius"/>
    </source>
</evidence>
<comment type="caution">
    <text evidence="6">The sequence shown here is derived from an EMBL/GenBank/DDBJ whole genome shotgun (WGS) entry which is preliminary data.</text>
</comment>
<dbReference type="InterPro" id="IPR023352">
    <property type="entry name" value="MAPEG-like_dom_sf"/>
</dbReference>
<dbReference type="InterPro" id="IPR001129">
    <property type="entry name" value="Membr-assoc_MAPEG"/>
</dbReference>
<gene>
    <name evidence="6" type="ORF">GCM10017161_08660</name>
</gene>
<dbReference type="GO" id="GO:0016020">
    <property type="term" value="C:membrane"/>
    <property type="evidence" value="ECO:0007669"/>
    <property type="project" value="UniProtKB-SubCell"/>
</dbReference>
<evidence type="ECO:0000313" key="7">
    <source>
        <dbReference type="Proteomes" id="UP000623842"/>
    </source>
</evidence>
<dbReference type="RefSeq" id="WP_189767642.1">
    <property type="nucleotide sequence ID" value="NZ_BNCK01000002.1"/>
</dbReference>
<name>A0A919EI96_9GAMM</name>
<feature type="transmembrane region" description="Helical" evidence="5">
    <location>
        <begin position="58"/>
        <end position="74"/>
    </location>
</feature>
<evidence type="ECO:0000256" key="1">
    <source>
        <dbReference type="ARBA" id="ARBA00004370"/>
    </source>
</evidence>
<dbReference type="SUPFAM" id="SSF161084">
    <property type="entry name" value="MAPEG domain-like"/>
    <property type="match status" value="1"/>
</dbReference>
<evidence type="ECO:0000256" key="2">
    <source>
        <dbReference type="ARBA" id="ARBA00022692"/>
    </source>
</evidence>
<evidence type="ECO:0000256" key="4">
    <source>
        <dbReference type="ARBA" id="ARBA00023136"/>
    </source>
</evidence>
<evidence type="ECO:0000313" key="6">
    <source>
        <dbReference type="EMBL" id="GHF83633.1"/>
    </source>
</evidence>
<keyword evidence="7" id="KW-1185">Reference proteome</keyword>
<dbReference type="Proteomes" id="UP000623842">
    <property type="component" value="Unassembled WGS sequence"/>
</dbReference>
<organism evidence="6 7">
    <name type="scientific">Thalassotalea marina</name>
    <dbReference type="NCBI Taxonomy" id="1673741"/>
    <lineage>
        <taxon>Bacteria</taxon>
        <taxon>Pseudomonadati</taxon>
        <taxon>Pseudomonadota</taxon>
        <taxon>Gammaproteobacteria</taxon>
        <taxon>Alteromonadales</taxon>
        <taxon>Colwelliaceae</taxon>
        <taxon>Thalassotalea</taxon>
    </lineage>
</organism>
<dbReference type="Gene3D" id="1.20.120.550">
    <property type="entry name" value="Membrane associated eicosanoid/glutathione metabolism-like domain"/>
    <property type="match status" value="1"/>
</dbReference>
<keyword evidence="4 5" id="KW-0472">Membrane</keyword>
<accession>A0A919EI96</accession>
<sequence>MTTLIYCLIIATFLPFIAKAPVAYFMQQQGGYNNKNPRKQQAELTGAGARALAGHQNAFESLIIFAPAVLLAIATQTTGELVQQLAIAHVIARVVYHILYIANISTLRSIVWIAGISCSIAIMFMCLP</sequence>
<protein>
    <submittedName>
        <fullName evidence="6">Membrane protein</fullName>
    </submittedName>
</protein>
<proteinExistence type="predicted"/>
<dbReference type="EMBL" id="BNCK01000002">
    <property type="protein sequence ID" value="GHF83633.1"/>
    <property type="molecule type" value="Genomic_DNA"/>
</dbReference>
<keyword evidence="3 5" id="KW-1133">Transmembrane helix</keyword>
<dbReference type="AlphaFoldDB" id="A0A919EI96"/>
<evidence type="ECO:0000256" key="3">
    <source>
        <dbReference type="ARBA" id="ARBA00022989"/>
    </source>
</evidence>
<dbReference type="PANTHER" id="PTHR35371">
    <property type="entry name" value="INNER MEMBRANE PROTEIN"/>
    <property type="match status" value="1"/>
</dbReference>
<keyword evidence="2 5" id="KW-0812">Transmembrane</keyword>
<comment type="subcellular location">
    <subcellularLocation>
        <location evidence="1">Membrane</location>
    </subcellularLocation>
</comment>
<dbReference type="PANTHER" id="PTHR35371:SF1">
    <property type="entry name" value="BLR7753 PROTEIN"/>
    <property type="match status" value="1"/>
</dbReference>
<dbReference type="Pfam" id="PF01124">
    <property type="entry name" value="MAPEG"/>
    <property type="match status" value="1"/>
</dbReference>
<reference evidence="6" key="2">
    <citation type="submission" date="2020-09" db="EMBL/GenBank/DDBJ databases">
        <authorList>
            <person name="Sun Q."/>
            <person name="Kim S."/>
        </authorList>
    </citation>
    <scope>NUCLEOTIDE SEQUENCE</scope>
    <source>
        <strain evidence="6">KCTC 42731</strain>
    </source>
</reference>
<reference evidence="6" key="1">
    <citation type="journal article" date="2014" name="Int. J. Syst. Evol. Microbiol.">
        <title>Complete genome sequence of Corynebacterium casei LMG S-19264T (=DSM 44701T), isolated from a smear-ripened cheese.</title>
        <authorList>
            <consortium name="US DOE Joint Genome Institute (JGI-PGF)"/>
            <person name="Walter F."/>
            <person name="Albersmeier A."/>
            <person name="Kalinowski J."/>
            <person name="Ruckert C."/>
        </authorList>
    </citation>
    <scope>NUCLEOTIDE SEQUENCE</scope>
    <source>
        <strain evidence="6">KCTC 42731</strain>
    </source>
</reference>